<feature type="region of interest" description="Disordered" evidence="1">
    <location>
        <begin position="13"/>
        <end position="41"/>
    </location>
</feature>
<dbReference type="Proteomes" id="UP000711996">
    <property type="component" value="Unassembled WGS sequence"/>
</dbReference>
<protein>
    <submittedName>
        <fullName evidence="2">Uncharacterized protein</fullName>
    </submittedName>
</protein>
<organism evidence="2 3">
    <name type="scientific">Colletotrichum siamense</name>
    <name type="common">Anthracnose fungus</name>
    <dbReference type="NCBI Taxonomy" id="690259"/>
    <lineage>
        <taxon>Eukaryota</taxon>
        <taxon>Fungi</taxon>
        <taxon>Dikarya</taxon>
        <taxon>Ascomycota</taxon>
        <taxon>Pezizomycotina</taxon>
        <taxon>Sordariomycetes</taxon>
        <taxon>Hypocreomycetidae</taxon>
        <taxon>Glomerellales</taxon>
        <taxon>Glomerellaceae</taxon>
        <taxon>Colletotrichum</taxon>
        <taxon>Colletotrichum gloeosporioides species complex</taxon>
    </lineage>
</organism>
<sequence>MGGAVMVQRMAAKAIGKAKPRTRPQAREAKKKALTAPVRMF</sequence>
<feature type="compositionally biased region" description="Basic residues" evidence="1">
    <location>
        <begin position="16"/>
        <end position="33"/>
    </location>
</feature>
<comment type="caution">
    <text evidence="2">The sequence shown here is derived from an EMBL/GenBank/DDBJ whole genome shotgun (WGS) entry which is preliminary data.</text>
</comment>
<evidence type="ECO:0000313" key="3">
    <source>
        <dbReference type="Proteomes" id="UP000711996"/>
    </source>
</evidence>
<evidence type="ECO:0000313" key="2">
    <source>
        <dbReference type="EMBL" id="KAF4858370.1"/>
    </source>
</evidence>
<gene>
    <name evidence="2" type="ORF">CGCSCA2_v007318</name>
</gene>
<dbReference type="EMBL" id="QPMT01000021">
    <property type="protein sequence ID" value="KAF4858370.1"/>
    <property type="molecule type" value="Genomic_DNA"/>
</dbReference>
<dbReference type="AlphaFoldDB" id="A0A9P5ERN0"/>
<name>A0A9P5ERN0_COLSI</name>
<evidence type="ECO:0000256" key="1">
    <source>
        <dbReference type="SAM" id="MobiDB-lite"/>
    </source>
</evidence>
<proteinExistence type="predicted"/>
<keyword evidence="3" id="KW-1185">Reference proteome</keyword>
<reference evidence="2" key="1">
    <citation type="submission" date="2019-06" db="EMBL/GenBank/DDBJ databases">
        <authorList>
            <person name="Gan P."/>
            <person name="Shirasu K."/>
        </authorList>
    </citation>
    <scope>NUCLEOTIDE SEQUENCE [LARGE SCALE GENOMIC DNA]</scope>
    <source>
        <strain evidence="2">CAD2</strain>
    </source>
</reference>
<accession>A0A9P5ERN0</accession>